<keyword evidence="2" id="KW-1185">Reference proteome</keyword>
<dbReference type="EMBL" id="BAOS01000034">
    <property type="protein sequence ID" value="GAX62480.1"/>
    <property type="molecule type" value="Genomic_DNA"/>
</dbReference>
<keyword evidence="1" id="KW-0378">Hydrolase</keyword>
<name>A0A286U2V9_9BACT</name>
<sequence>MKGDAMITETEEQSAVFFDTENRPYENKAYEISLTENYNAEWMTPGFYLAERIKINSLVRFVGEEKKTDHLQIVVVVDDDTDDLADSIFSIEQEMYDKFKNHTFDLRLRVISKDESIEDIENCSIVYYDRKKFETSS</sequence>
<gene>
    <name evidence="1" type="ORF">SCALIN_C34_0031</name>
</gene>
<comment type="caution">
    <text evidence="1">The sequence shown here is derived from an EMBL/GenBank/DDBJ whole genome shotgun (WGS) entry which is preliminary data.</text>
</comment>
<proteinExistence type="predicted"/>
<dbReference type="Proteomes" id="UP000218542">
    <property type="component" value="Unassembled WGS sequence"/>
</dbReference>
<accession>A0A286U2V9</accession>
<reference evidence="2" key="1">
    <citation type="journal article" date="2017" name="Environ. Microbiol. Rep.">
        <title>Genetic Diversity of Marine Anaerobic Ammonium-Oxidizing Bacteria as Revealed by Genomic and Proteomic Analyses of 'Candidatus Scalindua japonica'.</title>
        <authorList>
            <person name="Oshiki M."/>
            <person name="Mizuto K."/>
            <person name="Kimura Z."/>
            <person name="Kindaichi T."/>
            <person name="Satoh H."/>
            <person name="Okabe S."/>
        </authorList>
    </citation>
    <scope>NUCLEOTIDE SEQUENCE [LARGE SCALE GENOMIC DNA]</scope>
    <source>
        <strain evidence="2">husup-a2</strain>
    </source>
</reference>
<evidence type="ECO:0000313" key="1">
    <source>
        <dbReference type="EMBL" id="GAX62480.1"/>
    </source>
</evidence>
<protein>
    <submittedName>
        <fullName evidence="1">dGTP triphosphohydrolase</fullName>
    </submittedName>
</protein>
<dbReference type="AlphaFoldDB" id="A0A286U2V9"/>
<organism evidence="1 2">
    <name type="scientific">Candidatus Scalindua japonica</name>
    <dbReference type="NCBI Taxonomy" id="1284222"/>
    <lineage>
        <taxon>Bacteria</taxon>
        <taxon>Pseudomonadati</taxon>
        <taxon>Planctomycetota</taxon>
        <taxon>Candidatus Brocadiia</taxon>
        <taxon>Candidatus Brocadiales</taxon>
        <taxon>Candidatus Scalinduaceae</taxon>
        <taxon>Candidatus Scalindua</taxon>
    </lineage>
</organism>
<dbReference type="GO" id="GO:0016787">
    <property type="term" value="F:hydrolase activity"/>
    <property type="evidence" value="ECO:0007669"/>
    <property type="project" value="UniProtKB-KW"/>
</dbReference>
<evidence type="ECO:0000313" key="2">
    <source>
        <dbReference type="Proteomes" id="UP000218542"/>
    </source>
</evidence>